<evidence type="ECO:0000256" key="6">
    <source>
        <dbReference type="SAM" id="Coils"/>
    </source>
</evidence>
<evidence type="ECO:0000256" key="5">
    <source>
        <dbReference type="ARBA" id="ARBA00023212"/>
    </source>
</evidence>
<evidence type="ECO:0000256" key="3">
    <source>
        <dbReference type="ARBA" id="ARBA00022553"/>
    </source>
</evidence>
<evidence type="ECO:0000256" key="2">
    <source>
        <dbReference type="ARBA" id="ARBA00022490"/>
    </source>
</evidence>
<feature type="region of interest" description="Disordered" evidence="7">
    <location>
        <begin position="352"/>
        <end position="414"/>
    </location>
</feature>
<dbReference type="InterPro" id="IPR018247">
    <property type="entry name" value="EF_Hand_1_Ca_BS"/>
</dbReference>
<name>L7M1W6_RHIPC</name>
<feature type="compositionally biased region" description="Polar residues" evidence="7">
    <location>
        <begin position="178"/>
        <end position="187"/>
    </location>
</feature>
<feature type="domain" description="EF-hand" evidence="8">
    <location>
        <begin position="283"/>
        <end position="318"/>
    </location>
</feature>
<feature type="region of interest" description="Disordered" evidence="7">
    <location>
        <begin position="989"/>
        <end position="1013"/>
    </location>
</feature>
<comment type="subcellular location">
    <subcellularLocation>
        <location evidence="1">Cytoplasm</location>
        <location evidence="1">Cytoskeleton</location>
        <location evidence="1">Microtubule organizing center</location>
        <location evidence="1">Centrosome</location>
    </subcellularLocation>
</comment>
<evidence type="ECO:0000256" key="1">
    <source>
        <dbReference type="ARBA" id="ARBA00004300"/>
    </source>
</evidence>
<feature type="region of interest" description="Disordered" evidence="7">
    <location>
        <begin position="1116"/>
        <end position="1144"/>
    </location>
</feature>
<feature type="compositionally biased region" description="Basic residues" evidence="7">
    <location>
        <begin position="399"/>
        <end position="414"/>
    </location>
</feature>
<dbReference type="EMBL" id="GACK01006994">
    <property type="protein sequence ID" value="JAA58040.1"/>
    <property type="molecule type" value="mRNA"/>
</dbReference>
<evidence type="ECO:0000256" key="7">
    <source>
        <dbReference type="SAM" id="MobiDB-lite"/>
    </source>
</evidence>
<feature type="coiled-coil region" evidence="6">
    <location>
        <begin position="889"/>
        <end position="970"/>
    </location>
</feature>
<dbReference type="PANTHER" id="PTHR18905">
    <property type="entry name" value="NINEIN"/>
    <property type="match status" value="1"/>
</dbReference>
<keyword evidence="4" id="KW-0106">Calcium</keyword>
<organism evidence="9">
    <name type="scientific">Rhipicephalus pulchellus</name>
    <name type="common">Yellow backed tick</name>
    <name type="synonym">Dermacentor pulchellus</name>
    <dbReference type="NCBI Taxonomy" id="72859"/>
    <lineage>
        <taxon>Eukaryota</taxon>
        <taxon>Metazoa</taxon>
        <taxon>Ecdysozoa</taxon>
        <taxon>Arthropoda</taxon>
        <taxon>Chelicerata</taxon>
        <taxon>Arachnida</taxon>
        <taxon>Acari</taxon>
        <taxon>Parasitiformes</taxon>
        <taxon>Ixodida</taxon>
        <taxon>Ixodoidea</taxon>
        <taxon>Ixodidae</taxon>
        <taxon>Rhipicephalinae</taxon>
        <taxon>Rhipicephalus</taxon>
        <taxon>Rhipicephalus</taxon>
    </lineage>
</organism>
<feature type="compositionally biased region" description="Low complexity" evidence="7">
    <location>
        <begin position="1224"/>
        <end position="1242"/>
    </location>
</feature>
<evidence type="ECO:0000259" key="8">
    <source>
        <dbReference type="PROSITE" id="PS50222"/>
    </source>
</evidence>
<keyword evidence="2" id="KW-0963">Cytoplasm</keyword>
<dbReference type="GO" id="GO:0005509">
    <property type="term" value="F:calcium ion binding"/>
    <property type="evidence" value="ECO:0007669"/>
    <property type="project" value="InterPro"/>
</dbReference>
<dbReference type="Pfam" id="PF13499">
    <property type="entry name" value="EF-hand_7"/>
    <property type="match status" value="1"/>
</dbReference>
<evidence type="ECO:0000313" key="9">
    <source>
        <dbReference type="EMBL" id="JAA58040.1"/>
    </source>
</evidence>
<dbReference type="InterPro" id="IPR002048">
    <property type="entry name" value="EF_hand_dom"/>
</dbReference>
<protein>
    <submittedName>
        <fullName evidence="9">Putative ninein-like protein</fullName>
    </submittedName>
</protein>
<keyword evidence="5" id="KW-0206">Cytoskeleton</keyword>
<dbReference type="PROSITE" id="PS50222">
    <property type="entry name" value="EF_HAND_2"/>
    <property type="match status" value="2"/>
</dbReference>
<accession>L7M1W6</accession>
<dbReference type="GO" id="GO:0005813">
    <property type="term" value="C:centrosome"/>
    <property type="evidence" value="ECO:0007669"/>
    <property type="project" value="UniProtKB-SubCell"/>
</dbReference>
<feature type="domain" description="EF-hand" evidence="8">
    <location>
        <begin position="319"/>
        <end position="354"/>
    </location>
</feature>
<dbReference type="GO" id="GO:0034454">
    <property type="term" value="P:microtubule anchoring at centrosome"/>
    <property type="evidence" value="ECO:0007669"/>
    <property type="project" value="TreeGrafter"/>
</dbReference>
<evidence type="ECO:0000256" key="4">
    <source>
        <dbReference type="ARBA" id="ARBA00022837"/>
    </source>
</evidence>
<reference evidence="9" key="1">
    <citation type="submission" date="2012-11" db="EMBL/GenBank/DDBJ databases">
        <authorList>
            <person name="Lucero-Rivera Y.E."/>
            <person name="Tovar-Ramirez D."/>
        </authorList>
    </citation>
    <scope>NUCLEOTIDE SEQUENCE</scope>
    <source>
        <tissue evidence="9">Salivary gland</tissue>
    </source>
</reference>
<dbReference type="PANTHER" id="PTHR18905:SF13">
    <property type="entry name" value="NON-CENTROSOMAL MICROTUBULE ARRAY"/>
    <property type="match status" value="1"/>
</dbReference>
<dbReference type="SMART" id="SM00054">
    <property type="entry name" value="EFh"/>
    <property type="match status" value="1"/>
</dbReference>
<dbReference type="SUPFAM" id="SSF47473">
    <property type="entry name" value="EF-hand"/>
    <property type="match status" value="1"/>
</dbReference>
<feature type="region of interest" description="Disordered" evidence="7">
    <location>
        <begin position="721"/>
        <end position="772"/>
    </location>
</feature>
<feature type="coiled-coil region" evidence="6">
    <location>
        <begin position="516"/>
        <end position="550"/>
    </location>
</feature>
<feature type="compositionally biased region" description="Basic and acidic residues" evidence="7">
    <location>
        <begin position="114"/>
        <end position="131"/>
    </location>
</feature>
<keyword evidence="3" id="KW-0597">Phosphoprotein</keyword>
<keyword evidence="6" id="KW-0175">Coiled coil</keyword>
<feature type="compositionally biased region" description="Pro residues" evidence="7">
    <location>
        <begin position="361"/>
        <end position="379"/>
    </location>
</feature>
<reference evidence="9" key="2">
    <citation type="journal article" date="2015" name="J. Proteomics">
        <title>Sexual differences in the sialomes of the zebra tick, Rhipicephalus pulchellus.</title>
        <authorList>
            <person name="Tan A.W."/>
            <person name="Francischetti I.M."/>
            <person name="Slovak M."/>
            <person name="Kini R.M."/>
            <person name="Ribeiro J.M."/>
        </authorList>
    </citation>
    <scope>NUCLEOTIDE SEQUENCE</scope>
    <source>
        <tissue evidence="9">Salivary gland</tissue>
    </source>
</reference>
<feature type="region of interest" description="Disordered" evidence="7">
    <location>
        <begin position="87"/>
        <end position="190"/>
    </location>
</feature>
<dbReference type="InterPro" id="IPR011992">
    <property type="entry name" value="EF-hand-dom_pair"/>
</dbReference>
<proteinExistence type="evidence at transcript level"/>
<sequence length="1314" mass="145510">MEEEQDAGVAQLWEVFDACDTERTGRLDARGLQLLCHRLQLANRAPALIHHLFGRRMQEGGDGRPTATVSFEEFKEGFISILTEAEDEPPASELAASDVPATAGEAGESQEVSGSKKDREVSPKYVLGEKKYGRRSRPASQADVDVEISSDEDFSADEVLSPTTAEGSGSVAPKANPSDIQPKTTSGAPKATAAILPTGMLSYPESGFDDGGPFVGKFSSGDFGSALSKDSAEGARELEGPLMPPALFATGFDVASSPMFGQSFSVGGGSESAESSLTLLETNPEEYLRATWRKLNVGSDGYLHVDELAGVCEHIGMEMDEEMIGQLFHTLDSDQDGKISFQEFLQGMFQHGRAPSSRSVTPPPLASPLPVVPPSPMPCAKPLGPSERSTATKTTGSPGHHRHHPGYRRNRGVQKFKDTATADDEMSDQPVSGAVVPIWESGIFSSIDPDNTGYAESQAVVSFWESLGLSGGASILKQLGFNPNLKVNLQDLTAQLEEEMASVSAGNASTTYAFALASYQHELTHLKTNFEQAREERDRLRVNVAEANARSALIAQEVDEHHAKMEKASENRLLTLEKRHTEQLREVTEELQRERETTTLQLTRLRQRSEDELSALRAEELRLRAQVAALEQENHRLELEVQEYSERYQELHRLGESQQKELESVAQLKQKIADLESGQTFLNDEHYQKILQELDVMRKQNKELKDSNDELTLELETLRQQLNSSSGSRSSAHGKRHRRSGSWVSDYSRQGGLKRRGSEASSSEESDDDIPIAGKIRKRAGFSVSAGSEGLWHELTLAHSAHSIPCVADAYQLTLDADELGEAQREPLERLRARFEQALRDIEERWRHRVADLEAQLCGQPEVDKDSIDCAQSTIAKLQDELSMRNVLAERLRADVTALQNQLAQQREQLASELAAREHEVALLGEQKRASETTVQTLQAKLDEVQKKAAEEYDSKSEAWNAEREALLANIKVKTKQLEEFKASLAEASTSSEALSRLQGDAEPSSASGVEGETRSHLQAMYESKLAEVRCQVEQDLVRKVRTDVERELRTSLEQNLRLQPSRRDSDPQAQLRIPQDLTAQLTEDICQLLRQCLRCGAGSNANTDADVEIRAGASNQAYKTDMDSAPSDGGDPGGSPHKGTSGVSLQEQLASLISKAISAIERHLEALHLQEHERLRKNCEEQLQRLKQKHMMERLECELQHNEELERLRKQQQEHHHHHHQHQSGPASQHQSCEQPQQQQSNAVGPSKIDTLLRDLYVENARLLRALQRAEDGRRRAEHNSTRLQYKCRVLSKLLTDVTRAAVDGGSSRVACA</sequence>
<feature type="compositionally biased region" description="Acidic residues" evidence="7">
    <location>
        <begin position="144"/>
        <end position="156"/>
    </location>
</feature>
<feature type="region of interest" description="Disordered" evidence="7">
    <location>
        <begin position="1210"/>
        <end position="1247"/>
    </location>
</feature>
<dbReference type="CDD" id="cd00051">
    <property type="entry name" value="EFh"/>
    <property type="match status" value="1"/>
</dbReference>
<dbReference type="Gene3D" id="1.10.238.10">
    <property type="entry name" value="EF-hand"/>
    <property type="match status" value="2"/>
</dbReference>
<dbReference type="PROSITE" id="PS00018">
    <property type="entry name" value="EF_HAND_1"/>
    <property type="match status" value="1"/>
</dbReference>